<evidence type="ECO:0000259" key="7">
    <source>
        <dbReference type="Pfam" id="PF00501"/>
    </source>
</evidence>
<dbReference type="InterPro" id="IPR025110">
    <property type="entry name" value="AMP-bd_C"/>
</dbReference>
<dbReference type="FunFam" id="2.30.38.10:FF:000003">
    <property type="entry name" value="Vibriobactin-specific 2,3-dihydroxybenzoate-AMP ligase"/>
    <property type="match status" value="1"/>
</dbReference>
<organism evidence="9 10">
    <name type="scientific">Pseudomonas corrugata</name>
    <dbReference type="NCBI Taxonomy" id="47879"/>
    <lineage>
        <taxon>Bacteria</taxon>
        <taxon>Pseudomonadati</taxon>
        <taxon>Pseudomonadota</taxon>
        <taxon>Gammaproteobacteria</taxon>
        <taxon>Pseudomonadales</taxon>
        <taxon>Pseudomonadaceae</taxon>
        <taxon>Pseudomonas</taxon>
    </lineage>
</organism>
<comment type="caution">
    <text evidence="9">The sequence shown here is derived from an EMBL/GenBank/DDBJ whole genome shotgun (WGS) entry which is preliminary data.</text>
</comment>
<keyword evidence="2" id="KW-0436">Ligase</keyword>
<feature type="domain" description="AMP-binding enzyme C-terminal" evidence="8">
    <location>
        <begin position="443"/>
        <end position="519"/>
    </location>
</feature>
<dbReference type="NCBIfam" id="TIGR03494">
    <property type="entry name" value="salicyl_syn"/>
    <property type="match status" value="1"/>
</dbReference>
<evidence type="ECO:0000256" key="2">
    <source>
        <dbReference type="ARBA" id="ARBA00022598"/>
    </source>
</evidence>
<gene>
    <name evidence="9" type="ORF">HNO91_01165</name>
</gene>
<dbReference type="SUPFAM" id="SSF56801">
    <property type="entry name" value="Acetyl-CoA synthetase-like"/>
    <property type="match status" value="1"/>
</dbReference>
<accession>A0A7Y5Z333</accession>
<dbReference type="GO" id="GO:0016878">
    <property type="term" value="F:acid-thiol ligase activity"/>
    <property type="evidence" value="ECO:0007669"/>
    <property type="project" value="UniProtKB-ARBA"/>
</dbReference>
<dbReference type="EC" id="6.2.1.61" evidence="4"/>
<dbReference type="InterPro" id="IPR019996">
    <property type="entry name" value="Salicylate_synthase"/>
</dbReference>
<feature type="domain" description="AMP-dependent synthetase/ligase" evidence="7">
    <location>
        <begin position="30"/>
        <end position="392"/>
    </location>
</feature>
<dbReference type="Pfam" id="PF00501">
    <property type="entry name" value="AMP-binding"/>
    <property type="match status" value="1"/>
</dbReference>
<reference evidence="9 10" key="1">
    <citation type="journal article" date="2020" name="Front. Plant Sci.">
        <title>Isolation of Rhizosphere Bacteria That Improve Quality and Water Stress Tolerance in Greenhouse Ornamentals.</title>
        <authorList>
            <person name="Nordstedt N.P."/>
            <person name="Jones M.L."/>
        </authorList>
    </citation>
    <scope>NUCLEOTIDE SEQUENCE [LARGE SCALE GENOMIC DNA]</scope>
    <source>
        <strain evidence="9 10">C7D2</strain>
    </source>
</reference>
<dbReference type="FunFam" id="3.40.50.980:FF:000003">
    <property type="entry name" value="Vibriobactin-specific 2,3-dihydroxybenzoate-AMP ligase"/>
    <property type="match status" value="1"/>
</dbReference>
<dbReference type="PANTHER" id="PTHR43767">
    <property type="entry name" value="LONG-CHAIN-FATTY-ACID--COA LIGASE"/>
    <property type="match status" value="1"/>
</dbReference>
<feature type="domain" description="Chorismate-utilising enzyme C-terminal" evidence="6">
    <location>
        <begin position="713"/>
        <end position="966"/>
    </location>
</feature>
<dbReference type="Gene3D" id="3.30.300.30">
    <property type="match status" value="1"/>
</dbReference>
<dbReference type="Gene3D" id="2.30.38.10">
    <property type="entry name" value="Luciferase, Domain 3"/>
    <property type="match status" value="1"/>
</dbReference>
<evidence type="ECO:0000256" key="1">
    <source>
        <dbReference type="ARBA" id="ARBA00004924"/>
    </source>
</evidence>
<proteinExistence type="predicted"/>
<dbReference type="EMBL" id="JABFMR010000001">
    <property type="protein sequence ID" value="NUT85011.1"/>
    <property type="molecule type" value="Genomic_DNA"/>
</dbReference>
<comment type="pathway">
    <text evidence="1">Siderophore biosynthesis.</text>
</comment>
<dbReference type="GO" id="GO:0016833">
    <property type="term" value="F:oxo-acid-lyase activity"/>
    <property type="evidence" value="ECO:0007669"/>
    <property type="project" value="InterPro"/>
</dbReference>
<dbReference type="Proteomes" id="UP000536720">
    <property type="component" value="Unassembled WGS sequence"/>
</dbReference>
<dbReference type="InterPro" id="IPR005801">
    <property type="entry name" value="ADC_synthase"/>
</dbReference>
<dbReference type="InterPro" id="IPR020845">
    <property type="entry name" value="AMP-binding_CS"/>
</dbReference>
<name>A0A7Y5Z333_9PSED</name>
<sequence>MPPLHWRDTQTQHLTADGRWQPQSLNTHLQSWARAFGPRIALIEGEQQLSYRDFEHQVCCLAGGLADLGIHSGDRVLVQLPNGIDFARSLFALLRLGAWPILAMPAHREREVQALCELAEPSAYIVAERFLGFDYRPMAEQQMARCPSLHHLIIAGDAGSRGVPLASLQGAVREPVPVDPHSTALLLLSGGTTGTPKLIPRTHADYAYNAMASAQLCGFDQDAVYLAALPIAHNFPLACPGLIGALSCGGRVVFSRTAGADEAFDLISRHRVTHTALVPPLVKLWLQAREWDHSVLSSLRLLQVGGARLPSEVAAQVTPALGCALQQVFGMAEGLLCYTRLDDPQSVLLNTQGRPLCEADEVRLVDADGMPVANGDVGELIVRGPYTISGYYRANAHNRQVFDAEGFFHSGDLARWSPEGNLVIEGRIKEQINRAGEKIAAAEIEQLLREHPHVQDAAVIALADERLGERVCACVILQPPHALDLGAVHQHCQDLRLPRHKWPDQLETLHSWPLTSVGKLDKKQLQQRFQISAEPRQQYLECRLPISAAPQALAAALAGQYLPQDLTLYEHQGEWSLGIGSVAQVRLSGASVQMSVAGQHWRWSADDIALALEKATQALPFEQWRAYGTATFELARRFHQLHDLPGSRPLLQLDIPGVEIRVREGYALIRALQPNALDIAKNHVHTLDAECARDHQDASPRLARLDVAQHDAARYCDQVERAVTQIADGRYQKIILSRKVPLEGRVDLVASYRAGRRANTPARSFIHHQGHFSCVGFSPETVVEVSANGAVSTQPLAGTRALGRDAEEEARLRQSLYQDPKEIAEHAVSVKLAFEELQPICEPQGLGVSEFMGISRRGSVQHLSSRLRGRLKPGCNAWHAFTALFPAVTASGIPKREAIAAIAEHEGRSRDLYSGCVMIADSNGSLDAALVLRSVFQDQGQAWVQAGAGIVSLSQPERELEETREKLASIAPHVRLLAPQAVEAPLAAEVQP</sequence>
<evidence type="ECO:0000256" key="5">
    <source>
        <dbReference type="ARBA" id="ARBA00077773"/>
    </source>
</evidence>
<dbReference type="Pfam" id="PF00425">
    <property type="entry name" value="Chorismate_bind"/>
    <property type="match status" value="1"/>
</dbReference>
<evidence type="ECO:0000256" key="4">
    <source>
        <dbReference type="ARBA" id="ARBA00066647"/>
    </source>
</evidence>
<evidence type="ECO:0000259" key="8">
    <source>
        <dbReference type="Pfam" id="PF13193"/>
    </source>
</evidence>
<dbReference type="InterPro" id="IPR015890">
    <property type="entry name" value="Chorismate_C"/>
</dbReference>
<dbReference type="Gene3D" id="3.40.50.980">
    <property type="match status" value="2"/>
</dbReference>
<dbReference type="InterPro" id="IPR045851">
    <property type="entry name" value="AMP-bd_C_sf"/>
</dbReference>
<dbReference type="SUPFAM" id="SSF56322">
    <property type="entry name" value="ADC synthase"/>
    <property type="match status" value="1"/>
</dbReference>
<dbReference type="PANTHER" id="PTHR43767:SF1">
    <property type="entry name" value="NONRIBOSOMAL PEPTIDE SYNTHASE PES1 (EUROFUNG)-RELATED"/>
    <property type="match status" value="1"/>
</dbReference>
<comment type="catalytic activity">
    <reaction evidence="3">
        <text>salicylate + holo-[ACP] + ATP = salicyl-[ACP] + AMP + diphosphate</text>
        <dbReference type="Rhea" id="RHEA:61648"/>
        <dbReference type="Rhea" id="RHEA-COMP:9685"/>
        <dbReference type="Rhea" id="RHEA-COMP:19022"/>
        <dbReference type="ChEBI" id="CHEBI:30616"/>
        <dbReference type="ChEBI" id="CHEBI:30762"/>
        <dbReference type="ChEBI" id="CHEBI:33019"/>
        <dbReference type="ChEBI" id="CHEBI:64479"/>
        <dbReference type="ChEBI" id="CHEBI:86464"/>
        <dbReference type="ChEBI" id="CHEBI:456215"/>
        <dbReference type="EC" id="6.2.1.61"/>
    </reaction>
    <physiologicalReaction direction="left-to-right" evidence="3">
        <dbReference type="Rhea" id="RHEA:61649"/>
    </physiologicalReaction>
</comment>
<evidence type="ECO:0000256" key="3">
    <source>
        <dbReference type="ARBA" id="ARBA00050154"/>
    </source>
</evidence>
<dbReference type="Pfam" id="PF13193">
    <property type="entry name" value="AMP-binding_C"/>
    <property type="match status" value="1"/>
</dbReference>
<evidence type="ECO:0000313" key="10">
    <source>
        <dbReference type="Proteomes" id="UP000536720"/>
    </source>
</evidence>
<dbReference type="AlphaFoldDB" id="A0A7Y5Z333"/>
<dbReference type="InterPro" id="IPR000873">
    <property type="entry name" value="AMP-dep_synth/lig_dom"/>
</dbReference>
<dbReference type="RefSeq" id="WP_175361355.1">
    <property type="nucleotide sequence ID" value="NZ_JABFMR010000001.1"/>
</dbReference>
<dbReference type="Gene3D" id="3.60.120.10">
    <property type="entry name" value="Anthranilate synthase"/>
    <property type="match status" value="1"/>
</dbReference>
<dbReference type="InterPro" id="IPR050237">
    <property type="entry name" value="ATP-dep_AMP-bd_enzyme"/>
</dbReference>
<dbReference type="PROSITE" id="PS00455">
    <property type="entry name" value="AMP_BINDING"/>
    <property type="match status" value="1"/>
</dbReference>
<dbReference type="GO" id="GO:0008909">
    <property type="term" value="F:isochorismate synthase activity"/>
    <property type="evidence" value="ECO:0007669"/>
    <property type="project" value="InterPro"/>
</dbReference>
<protein>
    <recommendedName>
        <fullName evidence="4">salicylate--[aryl-carrier protein] ligase</fullName>
        <ecNumber evidence="4">6.2.1.61</ecNumber>
    </recommendedName>
    <alternativeName>
        <fullName evidence="5">Salicylate--[aryl-carrier protein] ligase</fullName>
    </alternativeName>
</protein>
<evidence type="ECO:0000313" key="9">
    <source>
        <dbReference type="EMBL" id="NUT85011.1"/>
    </source>
</evidence>
<evidence type="ECO:0000259" key="6">
    <source>
        <dbReference type="Pfam" id="PF00425"/>
    </source>
</evidence>